<dbReference type="PANTHER" id="PTHR47199:SF2">
    <property type="entry name" value="PHOTOSYSTEM II STABILITY_ASSEMBLY FACTOR HCF136, CHLOROPLASTIC"/>
    <property type="match status" value="1"/>
</dbReference>
<dbReference type="AlphaFoldDB" id="A0A1S3ZJW7"/>
<dbReference type="GO" id="GO:0015979">
    <property type="term" value="P:photosynthesis"/>
    <property type="evidence" value="ECO:0007669"/>
    <property type="project" value="UniProtKB-KW"/>
</dbReference>
<keyword evidence="1" id="KW-0602">Photosynthesis</keyword>
<evidence type="ECO:0000256" key="1">
    <source>
        <dbReference type="ARBA" id="ARBA00022531"/>
    </source>
</evidence>
<dbReference type="Proteomes" id="UP000790787">
    <property type="component" value="Chromosome 16"/>
</dbReference>
<dbReference type="CDD" id="cd00085">
    <property type="entry name" value="HNHc"/>
    <property type="match status" value="1"/>
</dbReference>
<sequence length="345" mass="38213">MACSCWNSIFTPLKPTYNTISSASASPHQLPRLVPRASASINRRQLIAETAAAIVLPPLLGAGISPLPAKADEVPLSEWERVYLPIDPGVVLLDIAFVPDDPTHGFLLGTRQTILETKDGGTTWASRSIASAEEEDFNYRFNSISFKGKEGWIIGKPAILLYTSDAGETWQRIPLSSQLPGDMLTVNNGGVTSDNKEGRPRFFDLEARKKCWDTAEKVPGRDPERWRKDVAGNIVGKRFHRCLGCLCFEYDHIVPFSKGGDSVAENCQILQTRVNRSKADKVAISTTQLKGYSCDINFSDEDLDQIEMAVYGDIKRSDNQCRVPTIDEIMGKYKPKKRIASCNSQ</sequence>
<keyword evidence="2" id="KW-0604">Photosystem II</keyword>
<dbReference type="InterPro" id="IPR028203">
    <property type="entry name" value="PSII_CF48-like_dom"/>
</dbReference>
<reference evidence="4" key="1">
    <citation type="journal article" date="2014" name="Nat. Commun.">
        <title>The tobacco genome sequence and its comparison with those of tomato and potato.</title>
        <authorList>
            <person name="Sierro N."/>
            <person name="Battey J.N."/>
            <person name="Ouadi S."/>
            <person name="Bakaher N."/>
            <person name="Bovet L."/>
            <person name="Willig A."/>
            <person name="Goepfert S."/>
            <person name="Peitsch M.C."/>
            <person name="Ivanov N.V."/>
        </authorList>
    </citation>
    <scope>NUCLEOTIDE SEQUENCE [LARGE SCALE GENOMIC DNA]</scope>
</reference>
<dbReference type="GeneID" id="107787720"/>
<reference evidence="5" key="2">
    <citation type="submission" date="2025-08" db="UniProtKB">
        <authorList>
            <consortium name="RefSeq"/>
        </authorList>
    </citation>
    <scope>IDENTIFICATION</scope>
    <source>
        <tissue evidence="5">Leaf</tissue>
    </source>
</reference>
<proteinExistence type="predicted"/>
<dbReference type="Gene3D" id="1.10.30.50">
    <property type="match status" value="1"/>
</dbReference>
<dbReference type="RefSeq" id="XP_016464815.1">
    <property type="nucleotide sequence ID" value="XM_016609329.2"/>
</dbReference>
<feature type="domain" description="Photosynthesis system II assembly factor Ycf48/Hcf136-like" evidence="3">
    <location>
        <begin position="76"/>
        <end position="189"/>
    </location>
</feature>
<evidence type="ECO:0000256" key="2">
    <source>
        <dbReference type="ARBA" id="ARBA00023276"/>
    </source>
</evidence>
<dbReference type="RefSeq" id="XP_016464815.1">
    <property type="nucleotide sequence ID" value="XM_016609329.1"/>
</dbReference>
<keyword evidence="4" id="KW-1185">Reference proteome</keyword>
<evidence type="ECO:0000259" key="3">
    <source>
        <dbReference type="Pfam" id="PF14870"/>
    </source>
</evidence>
<dbReference type="GO" id="GO:0009523">
    <property type="term" value="C:photosystem II"/>
    <property type="evidence" value="ECO:0007669"/>
    <property type="project" value="UniProtKB-KW"/>
</dbReference>
<name>A0A1S3ZJW7_TOBAC</name>
<gene>
    <name evidence="5" type="primary">LOC107787720</name>
</gene>
<dbReference type="SUPFAM" id="SSF110296">
    <property type="entry name" value="Oligoxyloglucan reducing end-specific cellobiohydrolase"/>
    <property type="match status" value="1"/>
</dbReference>
<evidence type="ECO:0000313" key="4">
    <source>
        <dbReference type="Proteomes" id="UP000790787"/>
    </source>
</evidence>
<dbReference type="InterPro" id="IPR003615">
    <property type="entry name" value="HNH_nuc"/>
</dbReference>
<dbReference type="Gene3D" id="2.130.10.10">
    <property type="entry name" value="YVTN repeat-like/Quinoprotein amine dehydrogenase"/>
    <property type="match status" value="1"/>
</dbReference>
<evidence type="ECO:0000313" key="5">
    <source>
        <dbReference type="RefSeq" id="XP_016464815.1"/>
    </source>
</evidence>
<accession>A0A1S3ZJW7</accession>
<dbReference type="InterPro" id="IPR015943">
    <property type="entry name" value="WD40/YVTN_repeat-like_dom_sf"/>
</dbReference>
<dbReference type="PANTHER" id="PTHR47199">
    <property type="entry name" value="PHOTOSYSTEM II STABILITY/ASSEMBLY FACTOR HCF136, CHLOROPLASTIC"/>
    <property type="match status" value="1"/>
</dbReference>
<dbReference type="Pfam" id="PF14870">
    <property type="entry name" value="PSII_BNR"/>
    <property type="match status" value="1"/>
</dbReference>
<organism evidence="4 5">
    <name type="scientific">Nicotiana tabacum</name>
    <name type="common">Common tobacco</name>
    <dbReference type="NCBI Taxonomy" id="4097"/>
    <lineage>
        <taxon>Eukaryota</taxon>
        <taxon>Viridiplantae</taxon>
        <taxon>Streptophyta</taxon>
        <taxon>Embryophyta</taxon>
        <taxon>Tracheophyta</taxon>
        <taxon>Spermatophyta</taxon>
        <taxon>Magnoliopsida</taxon>
        <taxon>eudicotyledons</taxon>
        <taxon>Gunneridae</taxon>
        <taxon>Pentapetalae</taxon>
        <taxon>asterids</taxon>
        <taxon>lamiids</taxon>
        <taxon>Solanales</taxon>
        <taxon>Solanaceae</taxon>
        <taxon>Nicotianoideae</taxon>
        <taxon>Nicotianeae</taxon>
        <taxon>Nicotiana</taxon>
    </lineage>
</organism>
<dbReference type="OrthoDB" id="1878471at2759"/>
<protein>
    <submittedName>
        <fullName evidence="5">Uncharacterized protein LOC107787720 isoform X2</fullName>
    </submittedName>
    <submittedName>
        <fullName evidence="5">Uncharacterized protein isoform X2</fullName>
    </submittedName>
</protein>